<gene>
    <name evidence="2" type="ORF">AB5J52_04360</name>
</gene>
<dbReference type="RefSeq" id="WP_369221199.1">
    <property type="nucleotide sequence ID" value="NZ_CP163441.1"/>
</dbReference>
<protein>
    <submittedName>
        <fullName evidence="2">Universal stress protein</fullName>
    </submittedName>
</protein>
<evidence type="ECO:0000259" key="1">
    <source>
        <dbReference type="Pfam" id="PF00582"/>
    </source>
</evidence>
<evidence type="ECO:0000313" key="2">
    <source>
        <dbReference type="EMBL" id="XDQ41565.1"/>
    </source>
</evidence>
<dbReference type="Gene3D" id="3.40.50.620">
    <property type="entry name" value="HUPs"/>
    <property type="match status" value="1"/>
</dbReference>
<reference evidence="2" key="1">
    <citation type="submission" date="2024-07" db="EMBL/GenBank/DDBJ databases">
        <authorList>
            <person name="Yu S.T."/>
        </authorList>
    </citation>
    <scope>NUCLEOTIDE SEQUENCE</scope>
    <source>
        <strain evidence="2">R39</strain>
    </source>
</reference>
<dbReference type="Pfam" id="PF00582">
    <property type="entry name" value="Usp"/>
    <property type="match status" value="1"/>
</dbReference>
<organism evidence="2">
    <name type="scientific">Streptomyces sp. R39</name>
    <dbReference type="NCBI Taxonomy" id="3238631"/>
    <lineage>
        <taxon>Bacteria</taxon>
        <taxon>Bacillati</taxon>
        <taxon>Actinomycetota</taxon>
        <taxon>Actinomycetes</taxon>
        <taxon>Kitasatosporales</taxon>
        <taxon>Streptomycetaceae</taxon>
        <taxon>Streptomyces</taxon>
    </lineage>
</organism>
<dbReference type="EMBL" id="CP163441">
    <property type="protein sequence ID" value="XDQ41565.1"/>
    <property type="molecule type" value="Genomic_DNA"/>
</dbReference>
<sequence>MDPVLLARTGTSAPGRAATAWAAHEAELRGAVLRVPDRPVREPGRASLIVCGVSGDAGVPPGSGSSWDALVDGARGPVVLVPDLLAASHRRTGVVLGVDARDPSAAALAFAFQSARLRGVRLHAVHAWALPADAVYRPFGVPEADRAAWEDQEVQLLGDALRPWRERYPEVEVLADVRLLSPTAALLHCSERAALAVVPGGPGALAWQEAARALLRRATCAVAVVPS</sequence>
<dbReference type="SUPFAM" id="SSF52402">
    <property type="entry name" value="Adenine nucleotide alpha hydrolases-like"/>
    <property type="match status" value="1"/>
</dbReference>
<dbReference type="AlphaFoldDB" id="A0AB39QEC2"/>
<dbReference type="InterPro" id="IPR006016">
    <property type="entry name" value="UspA"/>
</dbReference>
<accession>A0AB39QEC2</accession>
<name>A0AB39QEC2_9ACTN</name>
<proteinExistence type="predicted"/>
<feature type="domain" description="UspA" evidence="1">
    <location>
        <begin position="94"/>
        <end position="226"/>
    </location>
</feature>
<dbReference type="InterPro" id="IPR014729">
    <property type="entry name" value="Rossmann-like_a/b/a_fold"/>
</dbReference>